<evidence type="ECO:0000256" key="2">
    <source>
        <dbReference type="ARBA" id="ARBA00004236"/>
    </source>
</evidence>
<keyword evidence="8" id="KW-0472">Membrane</keyword>
<keyword evidence="4" id="KW-0134">Cell wall</keyword>
<gene>
    <name evidence="17" type="ORF">EV194_105288</name>
</gene>
<keyword evidence="12" id="KW-0624">Polysaccharide degradation</keyword>
<keyword evidence="10" id="KW-0119">Carbohydrate metabolism</keyword>
<dbReference type="InterPro" id="IPR000490">
    <property type="entry name" value="Glyco_hydro_17"/>
</dbReference>
<dbReference type="Proteomes" id="UP000295221">
    <property type="component" value="Unassembled WGS sequence"/>
</dbReference>
<evidence type="ECO:0000256" key="12">
    <source>
        <dbReference type="ARBA" id="ARBA00023326"/>
    </source>
</evidence>
<reference evidence="17 18" key="1">
    <citation type="submission" date="2019-03" db="EMBL/GenBank/DDBJ databases">
        <title>Genomic Encyclopedia of Type Strains, Phase IV (KMG-IV): sequencing the most valuable type-strain genomes for metagenomic binning, comparative biology and taxonomic classification.</title>
        <authorList>
            <person name="Goeker M."/>
        </authorList>
    </citation>
    <scope>NUCLEOTIDE SEQUENCE [LARGE SCALE GENOMIC DNA]</scope>
    <source>
        <strain evidence="17 18">DSM 24179</strain>
    </source>
</reference>
<evidence type="ECO:0000256" key="7">
    <source>
        <dbReference type="ARBA" id="ARBA00022801"/>
    </source>
</evidence>
<evidence type="ECO:0000256" key="9">
    <source>
        <dbReference type="ARBA" id="ARBA00023180"/>
    </source>
</evidence>
<comment type="subcellular location">
    <subcellularLocation>
        <location evidence="2">Cell membrane</location>
    </subcellularLocation>
    <subcellularLocation>
        <location evidence="1">Secreted</location>
        <location evidence="1">Cell wall</location>
    </subcellularLocation>
</comment>
<organism evidence="17 18">
    <name type="scientific">Natronoflexus pectinivorans</name>
    <dbReference type="NCBI Taxonomy" id="682526"/>
    <lineage>
        <taxon>Bacteria</taxon>
        <taxon>Pseudomonadati</taxon>
        <taxon>Bacteroidota</taxon>
        <taxon>Bacteroidia</taxon>
        <taxon>Marinilabiliales</taxon>
        <taxon>Marinilabiliaceae</taxon>
        <taxon>Natronoflexus</taxon>
    </lineage>
</organism>
<keyword evidence="9" id="KW-0325">Glycoprotein</keyword>
<evidence type="ECO:0000256" key="4">
    <source>
        <dbReference type="ARBA" id="ARBA00022512"/>
    </source>
</evidence>
<keyword evidence="11" id="KW-0961">Cell wall biogenesis/degradation</keyword>
<keyword evidence="18" id="KW-1185">Reference proteome</keyword>
<dbReference type="GO" id="GO:0005886">
    <property type="term" value="C:plasma membrane"/>
    <property type="evidence" value="ECO:0007669"/>
    <property type="project" value="UniProtKB-SubCell"/>
</dbReference>
<evidence type="ECO:0000256" key="11">
    <source>
        <dbReference type="ARBA" id="ARBA00023316"/>
    </source>
</evidence>
<dbReference type="GO" id="GO:0071555">
    <property type="term" value="P:cell wall organization"/>
    <property type="evidence" value="ECO:0007669"/>
    <property type="project" value="UniProtKB-KW"/>
</dbReference>
<dbReference type="GO" id="GO:0000272">
    <property type="term" value="P:polysaccharide catabolic process"/>
    <property type="evidence" value="ECO:0007669"/>
    <property type="project" value="UniProtKB-KW"/>
</dbReference>
<proteinExistence type="predicted"/>
<evidence type="ECO:0000256" key="16">
    <source>
        <dbReference type="SAM" id="SignalP"/>
    </source>
</evidence>
<dbReference type="Pfam" id="PF00332">
    <property type="entry name" value="Glyco_hydro_17"/>
    <property type="match status" value="1"/>
</dbReference>
<evidence type="ECO:0000313" key="17">
    <source>
        <dbReference type="EMBL" id="TCO08478.1"/>
    </source>
</evidence>
<dbReference type="EMBL" id="SLWK01000005">
    <property type="protein sequence ID" value="TCO08478.1"/>
    <property type="molecule type" value="Genomic_DNA"/>
</dbReference>
<evidence type="ECO:0000256" key="13">
    <source>
        <dbReference type="ARBA" id="ARBA00037649"/>
    </source>
</evidence>
<accession>A0A4R2GIX6</accession>
<evidence type="ECO:0000256" key="14">
    <source>
        <dbReference type="ARBA" id="ARBA00042373"/>
    </source>
</evidence>
<evidence type="ECO:0000256" key="5">
    <source>
        <dbReference type="ARBA" id="ARBA00022525"/>
    </source>
</evidence>
<keyword evidence="7" id="KW-0378">Hydrolase</keyword>
<dbReference type="GO" id="GO:0042973">
    <property type="term" value="F:glucan endo-1,3-beta-D-glucosidase activity"/>
    <property type="evidence" value="ECO:0007669"/>
    <property type="project" value="TreeGrafter"/>
</dbReference>
<sequence length="425" mass="48687">MRILFKLLLALKAVAMIISCSPAEKSTGKTAADILGNPDYQAISYGGYREISREIQPTIPQLKEDMKILSAMGIKLLRTYNVHYDEAANLLEAIRQMKDEDPEFEMYVMLGAWIDCKNAWTDLPDRIRNEESERNAVEIARAVELTQQYPDIVLIIAVGNEAMVHWAWDYYVEPAIIINWVNYLQDLKQKGELPETLWITSSDDFSSWGGGGSEYHVEDLTKLMKAVDFISMHTYPMHYTHYQPHFWGVRDDELHLSDIEKIDAAMLRAKNEAIDKYKSVVSYMQSLGIDKPVHIGETGWATVSNEFYGAGGARAIDEYKSALYYWHIREWTNREGITCFYFEAFDEMWKDANNPLGSENHFGLINLQAQAKYAIWDLVDEGIFDGLTRDGLPITKTYNGDKEAMMKDVLVPPTDQEIRERISGN</sequence>
<evidence type="ECO:0000256" key="1">
    <source>
        <dbReference type="ARBA" id="ARBA00004191"/>
    </source>
</evidence>
<keyword evidence="3" id="KW-1003">Cell membrane</keyword>
<feature type="chain" id="PRO_5021004071" description="Endo-1,3-beta-glucanase btgC" evidence="16">
    <location>
        <begin position="26"/>
        <end position="425"/>
    </location>
</feature>
<evidence type="ECO:0000256" key="10">
    <source>
        <dbReference type="ARBA" id="ARBA00023277"/>
    </source>
</evidence>
<dbReference type="OrthoDB" id="9806824at2"/>
<dbReference type="InterPro" id="IPR050732">
    <property type="entry name" value="Beta-glucan_modifiers"/>
</dbReference>
<dbReference type="Gene3D" id="3.20.20.80">
    <property type="entry name" value="Glycosidases"/>
    <property type="match status" value="1"/>
</dbReference>
<feature type="signal peptide" evidence="16">
    <location>
        <begin position="1"/>
        <end position="25"/>
    </location>
</feature>
<name>A0A4R2GIX6_9BACT</name>
<comment type="function">
    <text evidence="13">Glucanases play a role in cell expansion during growth, in cell-cell fusion during mating, and in spore release during sporulation. This enzyme may be involved in beta-glucan degradation. Active on laminarin and lichenan.</text>
</comment>
<evidence type="ECO:0000313" key="18">
    <source>
        <dbReference type="Proteomes" id="UP000295221"/>
    </source>
</evidence>
<dbReference type="GO" id="GO:0009986">
    <property type="term" value="C:cell surface"/>
    <property type="evidence" value="ECO:0007669"/>
    <property type="project" value="TreeGrafter"/>
</dbReference>
<dbReference type="RefSeq" id="WP_132433754.1">
    <property type="nucleotide sequence ID" value="NZ_SLWK01000005.1"/>
</dbReference>
<comment type="caution">
    <text evidence="17">The sequence shown here is derived from an EMBL/GenBank/DDBJ whole genome shotgun (WGS) entry which is preliminary data.</text>
</comment>
<evidence type="ECO:0000256" key="15">
    <source>
        <dbReference type="ARBA" id="ARBA00043078"/>
    </source>
</evidence>
<evidence type="ECO:0000256" key="8">
    <source>
        <dbReference type="ARBA" id="ARBA00023136"/>
    </source>
</evidence>
<dbReference type="PANTHER" id="PTHR16631">
    <property type="entry name" value="GLUCAN 1,3-BETA-GLUCOSIDASE"/>
    <property type="match status" value="1"/>
</dbReference>
<evidence type="ECO:0000256" key="6">
    <source>
        <dbReference type="ARBA" id="ARBA00022729"/>
    </source>
</evidence>
<protein>
    <recommendedName>
        <fullName evidence="15">Endo-1,3-beta-glucanase btgC</fullName>
    </recommendedName>
    <alternativeName>
        <fullName evidence="14">Laminarinase btgC</fullName>
    </alternativeName>
</protein>
<dbReference type="AlphaFoldDB" id="A0A4R2GIX6"/>
<keyword evidence="5" id="KW-0964">Secreted</keyword>
<keyword evidence="6 16" id="KW-0732">Signal</keyword>
<dbReference type="GO" id="GO:0005576">
    <property type="term" value="C:extracellular region"/>
    <property type="evidence" value="ECO:0007669"/>
    <property type="project" value="TreeGrafter"/>
</dbReference>
<dbReference type="PANTHER" id="PTHR16631:SF17">
    <property type="entry name" value="GLUCAN ENDO-1,3-BETA-GLUCOSIDASE BTGC"/>
    <property type="match status" value="1"/>
</dbReference>
<dbReference type="InterPro" id="IPR017853">
    <property type="entry name" value="GH"/>
</dbReference>
<evidence type="ECO:0000256" key="3">
    <source>
        <dbReference type="ARBA" id="ARBA00022475"/>
    </source>
</evidence>
<dbReference type="SUPFAM" id="SSF51445">
    <property type="entry name" value="(Trans)glycosidases"/>
    <property type="match status" value="1"/>
</dbReference>